<dbReference type="InterPro" id="IPR002347">
    <property type="entry name" value="SDR_fam"/>
</dbReference>
<gene>
    <name evidence="4" type="ORF">CS076_09165</name>
    <name evidence="3" type="ORF">CS078_23040</name>
</gene>
<proteinExistence type="inferred from homology"/>
<protein>
    <submittedName>
        <fullName evidence="4">Oxidoreductase</fullName>
    </submittedName>
</protein>
<dbReference type="PRINTS" id="PR00081">
    <property type="entry name" value="GDHRDH"/>
</dbReference>
<dbReference type="Proteomes" id="UP000282672">
    <property type="component" value="Unassembled WGS sequence"/>
</dbReference>
<dbReference type="SMART" id="SM00822">
    <property type="entry name" value="PKS_KR"/>
    <property type="match status" value="1"/>
</dbReference>
<evidence type="ECO:0000313" key="5">
    <source>
        <dbReference type="Proteomes" id="UP000282140"/>
    </source>
</evidence>
<evidence type="ECO:0000256" key="1">
    <source>
        <dbReference type="ARBA" id="ARBA00006484"/>
    </source>
</evidence>
<comment type="similarity">
    <text evidence="1">Belongs to the short-chain dehydrogenases/reductases (SDR) family.</text>
</comment>
<dbReference type="PANTHER" id="PTHR43943:SF2">
    <property type="entry name" value="DEHYDROGENASE_REDUCTASE 4"/>
    <property type="match status" value="1"/>
</dbReference>
<dbReference type="PANTHER" id="PTHR43943">
    <property type="entry name" value="DEHYDROGENASE/REDUCTASE (SDR FAMILY) MEMBER 4"/>
    <property type="match status" value="1"/>
</dbReference>
<evidence type="ECO:0000259" key="2">
    <source>
        <dbReference type="SMART" id="SM00822"/>
    </source>
</evidence>
<name>A0A3L8CU64_9PSED</name>
<evidence type="ECO:0000313" key="3">
    <source>
        <dbReference type="EMBL" id="RLU05784.1"/>
    </source>
</evidence>
<accession>A0A3L8CU64</accession>
<comment type="caution">
    <text evidence="4">The sequence shown here is derived from an EMBL/GenBank/DDBJ whole genome shotgun (WGS) entry which is preliminary data.</text>
</comment>
<dbReference type="Proteomes" id="UP000282140">
    <property type="component" value="Unassembled WGS sequence"/>
</dbReference>
<sequence length="246" mass="25031">MQFQDKVALVTGGASGLGLAIAQELAGQGAHVVITGRRQAQLDEALASLGDNASAIAADVSIGADLDALFSQIKARHGRLDVLVANAGAGELAPLGEITEAHFDRAFNTNVKGVTFTVQGALTLMGKGGSIVIIGSTASINPGPGLSVYGATKAALRALVRSWVVDIKGCGVRINLLSPGPVDTPSLRNLLAEHAQEVIQSLSEKSTLGRIGQAHEIGQAVAFLASDASSYINGVELFADGGASQI</sequence>
<dbReference type="Pfam" id="PF13561">
    <property type="entry name" value="adh_short_C2"/>
    <property type="match status" value="1"/>
</dbReference>
<evidence type="ECO:0000313" key="4">
    <source>
        <dbReference type="EMBL" id="RLU11802.1"/>
    </source>
</evidence>
<dbReference type="CDD" id="cd05233">
    <property type="entry name" value="SDR_c"/>
    <property type="match status" value="1"/>
</dbReference>
<dbReference type="EMBL" id="PEGB01000018">
    <property type="protein sequence ID" value="RLU05784.1"/>
    <property type="molecule type" value="Genomic_DNA"/>
</dbReference>
<dbReference type="InterPro" id="IPR036291">
    <property type="entry name" value="NAD(P)-bd_dom_sf"/>
</dbReference>
<reference evidence="5 6" key="1">
    <citation type="journal article" date="2018" name="Front. Microbiol.">
        <title>Discovery of Phloeophagus Beetles as a Source of Pseudomonas Strains That Produce Potentially New Bioactive Substances and Description of Pseudomonas bohemica sp. nov.</title>
        <authorList>
            <person name="Saati-Santamaria Z."/>
            <person name="Lopez-Mondejar R."/>
            <person name="Jimenez-Gomez A."/>
            <person name="Diez-Mendez A."/>
            <person name="Vetrovsky T."/>
            <person name="Igual J.M."/>
            <person name="Velazquez E."/>
            <person name="Kolarik M."/>
            <person name="Rivas R."/>
            <person name="Garcia-Fraile P."/>
        </authorList>
    </citation>
    <scope>NUCLEOTIDE SEQUENCE [LARGE SCALE GENOMIC DNA]</scope>
    <source>
        <strain evidence="4 6">A2-NA12</strain>
        <strain evidence="3 5">A2-NA13</strain>
    </source>
</reference>
<evidence type="ECO:0000313" key="6">
    <source>
        <dbReference type="Proteomes" id="UP000282672"/>
    </source>
</evidence>
<dbReference type="EMBL" id="PEGA01000007">
    <property type="protein sequence ID" value="RLU11802.1"/>
    <property type="molecule type" value="Genomic_DNA"/>
</dbReference>
<feature type="domain" description="Ketoreductase" evidence="2">
    <location>
        <begin position="6"/>
        <end position="185"/>
    </location>
</feature>
<dbReference type="InterPro" id="IPR057326">
    <property type="entry name" value="KR_dom"/>
</dbReference>
<dbReference type="AlphaFoldDB" id="A0A3L8CU64"/>
<dbReference type="FunFam" id="3.40.50.720:FF:000084">
    <property type="entry name" value="Short-chain dehydrogenase reductase"/>
    <property type="match status" value="1"/>
</dbReference>
<organism evidence="4 6">
    <name type="scientific">Pseudomonas prosekii</name>
    <dbReference type="NCBI Taxonomy" id="1148509"/>
    <lineage>
        <taxon>Bacteria</taxon>
        <taxon>Pseudomonadati</taxon>
        <taxon>Pseudomonadota</taxon>
        <taxon>Gammaproteobacteria</taxon>
        <taxon>Pseudomonadales</taxon>
        <taxon>Pseudomonadaceae</taxon>
        <taxon>Pseudomonas</taxon>
    </lineage>
</organism>
<dbReference type="SUPFAM" id="SSF51735">
    <property type="entry name" value="NAD(P)-binding Rossmann-fold domains"/>
    <property type="match status" value="1"/>
</dbReference>
<dbReference type="PRINTS" id="PR00080">
    <property type="entry name" value="SDRFAMILY"/>
</dbReference>
<dbReference type="RefSeq" id="WP_121731989.1">
    <property type="nucleotide sequence ID" value="NZ_PEGA01000007.1"/>
</dbReference>
<dbReference type="Gene3D" id="3.40.50.720">
    <property type="entry name" value="NAD(P)-binding Rossmann-like Domain"/>
    <property type="match status" value="1"/>
</dbReference>
<keyword evidence="5" id="KW-1185">Reference proteome</keyword>